<dbReference type="PROSITE" id="PS01010">
    <property type="entry name" value="CRISP_2"/>
    <property type="match status" value="1"/>
</dbReference>
<dbReference type="PANTHER" id="PTHR10334">
    <property type="entry name" value="CYSTEINE-RICH SECRETORY PROTEIN-RELATED"/>
    <property type="match status" value="1"/>
</dbReference>
<accession>A0A8J2WNE3</accession>
<keyword evidence="3" id="KW-1185">Reference proteome</keyword>
<dbReference type="CDD" id="cd05382">
    <property type="entry name" value="CAP_GAPR1-like"/>
    <property type="match status" value="1"/>
</dbReference>
<dbReference type="AlphaFoldDB" id="A0A8J2WNE3"/>
<reference evidence="2" key="1">
    <citation type="submission" date="2021-11" db="EMBL/GenBank/DDBJ databases">
        <authorList>
            <person name="Schell T."/>
        </authorList>
    </citation>
    <scope>NUCLEOTIDE SEQUENCE</scope>
    <source>
        <strain evidence="2">M5</strain>
    </source>
</reference>
<dbReference type="PROSITE" id="PS50927">
    <property type="entry name" value="BULB_LECTIN"/>
    <property type="match status" value="1"/>
</dbReference>
<evidence type="ECO:0000313" key="3">
    <source>
        <dbReference type="Proteomes" id="UP000789390"/>
    </source>
</evidence>
<dbReference type="SUPFAM" id="SSF55797">
    <property type="entry name" value="PR-1-like"/>
    <property type="match status" value="1"/>
</dbReference>
<feature type="domain" description="Bulb-type lectin" evidence="1">
    <location>
        <begin position="221"/>
        <end position="335"/>
    </location>
</feature>
<dbReference type="FunFam" id="3.40.33.10:FF:000002">
    <property type="entry name" value="Golgi-associated plant pathogenesis-related protein 1"/>
    <property type="match status" value="1"/>
</dbReference>
<dbReference type="Proteomes" id="UP000789390">
    <property type="component" value="Unassembled WGS sequence"/>
</dbReference>
<protein>
    <recommendedName>
        <fullName evidence="1">Bulb-type lectin domain-containing protein</fullName>
    </recommendedName>
</protein>
<dbReference type="GO" id="GO:0005576">
    <property type="term" value="C:extracellular region"/>
    <property type="evidence" value="ECO:0007669"/>
    <property type="project" value="InterPro"/>
</dbReference>
<evidence type="ECO:0000259" key="1">
    <source>
        <dbReference type="PROSITE" id="PS50927"/>
    </source>
</evidence>
<dbReference type="InterPro" id="IPR036426">
    <property type="entry name" value="Bulb-type_lectin_dom_sf"/>
</dbReference>
<dbReference type="EMBL" id="CAKKLH010000294">
    <property type="protein sequence ID" value="CAH0109663.1"/>
    <property type="molecule type" value="Genomic_DNA"/>
</dbReference>
<dbReference type="InterPro" id="IPR001480">
    <property type="entry name" value="Bulb-type_lectin_dom"/>
</dbReference>
<dbReference type="SUPFAM" id="SSF51110">
    <property type="entry name" value="alpha-D-mannose-specific plant lectins"/>
    <property type="match status" value="1"/>
</dbReference>
<sequence length="343" mass="37638">MNAITQQCLNAHNEYRSKHGAPPLVISESLMRMAQNWAQTNANSCKMYHSSNRGNAGENLYATSGGLSNGKDPVDSWYDEIKDYSFGGGIGFSFGFGRPTGHFTQVVWKGSTELGVGWATGRDGWTYFCCNYAPAGNYQGQYQVNVLPLGTPPPALCQPPAQQPTKSCSSDVLESEDADVNSLVTKPLVRSCFKENINDNRAPASELVDAIFNGRLGNSMGDRMKRGFHLSINQYLMSQNRQFVAILQEDGNFVVYNKDKSGQASFATGTNNGRANQVQLRNDGHITVIDKSSPENPFWKNRRNADGGDCFLVMQDDGNLVGYKGTNDTSPSNAYFSAWNLDL</sequence>
<name>A0A8J2WNE3_9CRUS</name>
<evidence type="ECO:0000313" key="2">
    <source>
        <dbReference type="EMBL" id="CAH0109663.1"/>
    </source>
</evidence>
<gene>
    <name evidence="2" type="ORF">DGAL_LOCUS13146</name>
</gene>
<dbReference type="SMART" id="SM00198">
    <property type="entry name" value="SCP"/>
    <property type="match status" value="1"/>
</dbReference>
<dbReference type="Gene3D" id="2.90.10.10">
    <property type="entry name" value="Bulb-type lectin domain"/>
    <property type="match status" value="1"/>
</dbReference>
<dbReference type="OrthoDB" id="337038at2759"/>
<dbReference type="Gene3D" id="3.40.33.10">
    <property type="entry name" value="CAP"/>
    <property type="match status" value="1"/>
</dbReference>
<dbReference type="PRINTS" id="PR00838">
    <property type="entry name" value="V5ALLERGEN"/>
</dbReference>
<dbReference type="InterPro" id="IPR002413">
    <property type="entry name" value="V5_allergen-like"/>
</dbReference>
<dbReference type="PROSITE" id="PS01009">
    <property type="entry name" value="CRISP_1"/>
    <property type="match status" value="1"/>
</dbReference>
<comment type="caution">
    <text evidence="2">The sequence shown here is derived from an EMBL/GenBank/DDBJ whole genome shotgun (WGS) entry which is preliminary data.</text>
</comment>
<dbReference type="InterPro" id="IPR034113">
    <property type="entry name" value="SCP_GAPR1-like"/>
</dbReference>
<dbReference type="InterPro" id="IPR001283">
    <property type="entry name" value="CRISP-related"/>
</dbReference>
<dbReference type="InterPro" id="IPR018244">
    <property type="entry name" value="Allrgn_V5/Tpx1_CS"/>
</dbReference>
<organism evidence="2 3">
    <name type="scientific">Daphnia galeata</name>
    <dbReference type="NCBI Taxonomy" id="27404"/>
    <lineage>
        <taxon>Eukaryota</taxon>
        <taxon>Metazoa</taxon>
        <taxon>Ecdysozoa</taxon>
        <taxon>Arthropoda</taxon>
        <taxon>Crustacea</taxon>
        <taxon>Branchiopoda</taxon>
        <taxon>Diplostraca</taxon>
        <taxon>Cladocera</taxon>
        <taxon>Anomopoda</taxon>
        <taxon>Daphniidae</taxon>
        <taxon>Daphnia</taxon>
    </lineage>
</organism>
<dbReference type="InterPro" id="IPR014044">
    <property type="entry name" value="CAP_dom"/>
</dbReference>
<dbReference type="InterPro" id="IPR035940">
    <property type="entry name" value="CAP_sf"/>
</dbReference>
<proteinExistence type="predicted"/>
<dbReference type="Pfam" id="PF00188">
    <property type="entry name" value="CAP"/>
    <property type="match status" value="1"/>
</dbReference>
<dbReference type="PRINTS" id="PR00837">
    <property type="entry name" value="V5TPXLIKE"/>
</dbReference>